<dbReference type="EMBL" id="MU001642">
    <property type="protein sequence ID" value="KAF2479086.1"/>
    <property type="molecule type" value="Genomic_DNA"/>
</dbReference>
<gene>
    <name evidence="1" type="ORF">BDY17DRAFT_48856</name>
</gene>
<sequence length="184" mass="21043">MRSSWMTPRTDCSPLCPESSGRKGVCCLMKGQLAKHLTGRTRGMLLCSVFWCPQSASAAYLHHRHSSCRAIMLLCRPSERSTSAATRAYFWRPPRQTRKRSPRLVPFAFATRRFCSMLVSWQSASGARCFDYRRCMYLRRRKLHPLRRVIGPFHPNLFRSLALRVRLGALAAISLSSNRPCPVP</sequence>
<dbReference type="RefSeq" id="XP_033585656.1">
    <property type="nucleotide sequence ID" value="XM_033738441.1"/>
</dbReference>
<name>A0A6A6PH33_9PEZI</name>
<proteinExistence type="predicted"/>
<organism evidence="1 2">
    <name type="scientific">Neohortaea acidophila</name>
    <dbReference type="NCBI Taxonomy" id="245834"/>
    <lineage>
        <taxon>Eukaryota</taxon>
        <taxon>Fungi</taxon>
        <taxon>Dikarya</taxon>
        <taxon>Ascomycota</taxon>
        <taxon>Pezizomycotina</taxon>
        <taxon>Dothideomycetes</taxon>
        <taxon>Dothideomycetidae</taxon>
        <taxon>Mycosphaerellales</taxon>
        <taxon>Teratosphaeriaceae</taxon>
        <taxon>Neohortaea</taxon>
    </lineage>
</organism>
<evidence type="ECO:0000313" key="2">
    <source>
        <dbReference type="Proteomes" id="UP000799767"/>
    </source>
</evidence>
<keyword evidence="2" id="KW-1185">Reference proteome</keyword>
<dbReference type="GeneID" id="54479443"/>
<evidence type="ECO:0000313" key="1">
    <source>
        <dbReference type="EMBL" id="KAF2479086.1"/>
    </source>
</evidence>
<dbReference type="Proteomes" id="UP000799767">
    <property type="component" value="Unassembled WGS sequence"/>
</dbReference>
<reference evidence="1" key="1">
    <citation type="journal article" date="2020" name="Stud. Mycol.">
        <title>101 Dothideomycetes genomes: a test case for predicting lifestyles and emergence of pathogens.</title>
        <authorList>
            <person name="Haridas S."/>
            <person name="Albert R."/>
            <person name="Binder M."/>
            <person name="Bloem J."/>
            <person name="Labutti K."/>
            <person name="Salamov A."/>
            <person name="Andreopoulos B."/>
            <person name="Baker S."/>
            <person name="Barry K."/>
            <person name="Bills G."/>
            <person name="Bluhm B."/>
            <person name="Cannon C."/>
            <person name="Castanera R."/>
            <person name="Culley D."/>
            <person name="Daum C."/>
            <person name="Ezra D."/>
            <person name="Gonzalez J."/>
            <person name="Henrissat B."/>
            <person name="Kuo A."/>
            <person name="Liang C."/>
            <person name="Lipzen A."/>
            <person name="Lutzoni F."/>
            <person name="Magnuson J."/>
            <person name="Mondo S."/>
            <person name="Nolan M."/>
            <person name="Ohm R."/>
            <person name="Pangilinan J."/>
            <person name="Park H.-J."/>
            <person name="Ramirez L."/>
            <person name="Alfaro M."/>
            <person name="Sun H."/>
            <person name="Tritt A."/>
            <person name="Yoshinaga Y."/>
            <person name="Zwiers L.-H."/>
            <person name="Turgeon B."/>
            <person name="Goodwin S."/>
            <person name="Spatafora J."/>
            <person name="Crous P."/>
            <person name="Grigoriev I."/>
        </authorList>
    </citation>
    <scope>NUCLEOTIDE SEQUENCE</scope>
    <source>
        <strain evidence="1">CBS 113389</strain>
    </source>
</reference>
<accession>A0A6A6PH33</accession>
<dbReference type="AlphaFoldDB" id="A0A6A6PH33"/>
<protein>
    <submittedName>
        <fullName evidence="1">Uncharacterized protein</fullName>
    </submittedName>
</protein>